<dbReference type="Proteomes" id="UP000000238">
    <property type="component" value="Chromosome"/>
</dbReference>
<dbReference type="InterPro" id="IPR052155">
    <property type="entry name" value="Biofilm_reg_signaling"/>
</dbReference>
<dbReference type="Gene3D" id="3.30.450.20">
    <property type="entry name" value="PAS domain"/>
    <property type="match status" value="1"/>
</dbReference>
<dbReference type="SUPFAM" id="SSF52172">
    <property type="entry name" value="CheY-like"/>
    <property type="match status" value="2"/>
</dbReference>
<dbReference type="EMBL" id="CP000155">
    <property type="protein sequence ID" value="ABC30573.1"/>
    <property type="molecule type" value="Genomic_DNA"/>
</dbReference>
<dbReference type="PROSITE" id="PS50887">
    <property type="entry name" value="GGDEF"/>
    <property type="match status" value="1"/>
</dbReference>
<dbReference type="SMART" id="SM00086">
    <property type="entry name" value="PAC"/>
    <property type="match status" value="1"/>
</dbReference>
<dbReference type="GO" id="GO:0071732">
    <property type="term" value="P:cellular response to nitric oxide"/>
    <property type="evidence" value="ECO:0007669"/>
    <property type="project" value="UniProtKB-ARBA"/>
</dbReference>
<dbReference type="InterPro" id="IPR035965">
    <property type="entry name" value="PAS-like_dom_sf"/>
</dbReference>
<dbReference type="Gene3D" id="3.30.70.270">
    <property type="match status" value="1"/>
</dbReference>
<dbReference type="Pfam" id="PF13426">
    <property type="entry name" value="PAS_9"/>
    <property type="match status" value="1"/>
</dbReference>
<dbReference type="EC" id="3.1.4.52" evidence="2"/>
<dbReference type="SUPFAM" id="SSF55073">
    <property type="entry name" value="Nucleotide cyclase"/>
    <property type="match status" value="1"/>
</dbReference>
<evidence type="ECO:0000259" key="10">
    <source>
        <dbReference type="PROSITE" id="PS50112"/>
    </source>
</evidence>
<dbReference type="Gene3D" id="3.30.450.40">
    <property type="match status" value="1"/>
</dbReference>
<dbReference type="Gene3D" id="3.40.50.2300">
    <property type="match status" value="2"/>
</dbReference>
<dbReference type="PROSITE" id="PS50110">
    <property type="entry name" value="RESPONSE_REGULATORY"/>
    <property type="match status" value="2"/>
</dbReference>
<dbReference type="InterPro" id="IPR029016">
    <property type="entry name" value="GAF-like_dom_sf"/>
</dbReference>
<dbReference type="NCBIfam" id="TIGR00229">
    <property type="entry name" value="sensory_box"/>
    <property type="match status" value="1"/>
</dbReference>
<feature type="domain" description="Response regulatory" evidence="9">
    <location>
        <begin position="954"/>
        <end position="1069"/>
    </location>
</feature>
<comment type="catalytic activity">
    <reaction evidence="6">
        <text>3',3'-c-di-GMP + H2O = 5'-phosphoguanylyl(3'-&gt;5')guanosine + H(+)</text>
        <dbReference type="Rhea" id="RHEA:24902"/>
        <dbReference type="ChEBI" id="CHEBI:15377"/>
        <dbReference type="ChEBI" id="CHEBI:15378"/>
        <dbReference type="ChEBI" id="CHEBI:58754"/>
        <dbReference type="ChEBI" id="CHEBI:58805"/>
        <dbReference type="EC" id="3.1.4.52"/>
    </reaction>
    <physiologicalReaction direction="left-to-right" evidence="6">
        <dbReference type="Rhea" id="RHEA:24903"/>
    </physiologicalReaction>
</comment>
<evidence type="ECO:0000256" key="5">
    <source>
        <dbReference type="ARBA" id="ARBA00022777"/>
    </source>
</evidence>
<feature type="domain" description="Response regulatory" evidence="9">
    <location>
        <begin position="20"/>
        <end position="136"/>
    </location>
</feature>
<evidence type="ECO:0000313" key="15">
    <source>
        <dbReference type="Proteomes" id="UP000000238"/>
    </source>
</evidence>
<dbReference type="CDD" id="cd01949">
    <property type="entry name" value="GGDEF"/>
    <property type="match status" value="1"/>
</dbReference>
<feature type="modified residue" description="4-aspartylphosphate" evidence="7">
    <location>
        <position position="1003"/>
    </location>
</feature>
<dbReference type="PROSITE" id="PS50113">
    <property type="entry name" value="PAC"/>
    <property type="match status" value="1"/>
</dbReference>
<dbReference type="InterPro" id="IPR003018">
    <property type="entry name" value="GAF"/>
</dbReference>
<evidence type="ECO:0000259" key="12">
    <source>
        <dbReference type="PROSITE" id="PS50883"/>
    </source>
</evidence>
<dbReference type="GO" id="GO:0071111">
    <property type="term" value="F:cyclic-guanylate-specific phosphodiesterase activity"/>
    <property type="evidence" value="ECO:0007669"/>
    <property type="project" value="UniProtKB-EC"/>
</dbReference>
<keyword evidence="8" id="KW-0175">Coiled coil</keyword>
<evidence type="ECO:0000256" key="7">
    <source>
        <dbReference type="PROSITE-ProRule" id="PRU00169"/>
    </source>
</evidence>
<dbReference type="Pfam" id="PF00563">
    <property type="entry name" value="EAL"/>
    <property type="match status" value="1"/>
</dbReference>
<dbReference type="CDD" id="cd00130">
    <property type="entry name" value="PAS"/>
    <property type="match status" value="1"/>
</dbReference>
<dbReference type="InterPro" id="IPR000700">
    <property type="entry name" value="PAS-assoc_C"/>
</dbReference>
<dbReference type="SUPFAM" id="SSF55781">
    <property type="entry name" value="GAF domain-like"/>
    <property type="match status" value="1"/>
</dbReference>
<dbReference type="InterPro" id="IPR000014">
    <property type="entry name" value="PAS"/>
</dbReference>
<name>Q2SFK1_HAHCH</name>
<proteinExistence type="predicted"/>
<dbReference type="SUPFAM" id="SSF55785">
    <property type="entry name" value="PYP-like sensor domain (PAS domain)"/>
    <property type="match status" value="1"/>
</dbReference>
<dbReference type="InterPro" id="IPR001610">
    <property type="entry name" value="PAC"/>
</dbReference>
<dbReference type="Pfam" id="PF00072">
    <property type="entry name" value="Response_reg"/>
    <property type="match status" value="2"/>
</dbReference>
<dbReference type="GO" id="GO:0016301">
    <property type="term" value="F:kinase activity"/>
    <property type="evidence" value="ECO:0007669"/>
    <property type="project" value="UniProtKB-KW"/>
</dbReference>
<dbReference type="SMART" id="SM00065">
    <property type="entry name" value="GAF"/>
    <property type="match status" value="1"/>
</dbReference>
<dbReference type="Pfam" id="PF00990">
    <property type="entry name" value="GGDEF"/>
    <property type="match status" value="1"/>
</dbReference>
<dbReference type="PANTHER" id="PTHR44757">
    <property type="entry name" value="DIGUANYLATE CYCLASE DGCP"/>
    <property type="match status" value="1"/>
</dbReference>
<feature type="domain" description="GGDEF" evidence="13">
    <location>
        <begin position="542"/>
        <end position="675"/>
    </location>
</feature>
<dbReference type="STRING" id="349521.HCH_03845"/>
<keyword evidence="15" id="KW-1185">Reference proteome</keyword>
<keyword evidence="7" id="KW-0597">Phosphoprotein</keyword>
<feature type="domain" description="PAC" evidence="11">
    <location>
        <begin position="455"/>
        <end position="510"/>
    </location>
</feature>
<dbReference type="SUPFAM" id="SSF141868">
    <property type="entry name" value="EAL domain-like"/>
    <property type="match status" value="1"/>
</dbReference>
<dbReference type="InterPro" id="IPR043128">
    <property type="entry name" value="Rev_trsase/Diguanyl_cyclase"/>
</dbReference>
<protein>
    <recommendedName>
        <fullName evidence="2">cyclic-guanylate-specific phosphodiesterase</fullName>
        <ecNumber evidence="2">3.1.4.52</ecNumber>
    </recommendedName>
</protein>
<evidence type="ECO:0000256" key="3">
    <source>
        <dbReference type="ARBA" id="ARBA00022636"/>
    </source>
</evidence>
<accession>Q2SFK1</accession>
<dbReference type="Gene3D" id="3.20.20.450">
    <property type="entry name" value="EAL domain"/>
    <property type="match status" value="1"/>
</dbReference>
<evidence type="ECO:0000256" key="4">
    <source>
        <dbReference type="ARBA" id="ARBA00022679"/>
    </source>
</evidence>
<evidence type="ECO:0000256" key="1">
    <source>
        <dbReference type="ARBA" id="ARBA00001946"/>
    </source>
</evidence>
<dbReference type="CDD" id="cd01948">
    <property type="entry name" value="EAL"/>
    <property type="match status" value="1"/>
</dbReference>
<dbReference type="SMART" id="SM00052">
    <property type="entry name" value="EAL"/>
    <property type="match status" value="1"/>
</dbReference>
<dbReference type="FunFam" id="3.20.20.450:FF:000001">
    <property type="entry name" value="Cyclic di-GMP phosphodiesterase yahA"/>
    <property type="match status" value="1"/>
</dbReference>
<dbReference type="FunFam" id="3.30.70.270:FF:000001">
    <property type="entry name" value="Diguanylate cyclase domain protein"/>
    <property type="match status" value="1"/>
</dbReference>
<dbReference type="InterPro" id="IPR001789">
    <property type="entry name" value="Sig_transdc_resp-reg_receiver"/>
</dbReference>
<dbReference type="SMART" id="SM00448">
    <property type="entry name" value="REC"/>
    <property type="match status" value="2"/>
</dbReference>
<dbReference type="InterPro" id="IPR000160">
    <property type="entry name" value="GGDEF_dom"/>
</dbReference>
<evidence type="ECO:0000259" key="11">
    <source>
        <dbReference type="PROSITE" id="PS50113"/>
    </source>
</evidence>
<feature type="domain" description="EAL" evidence="12">
    <location>
        <begin position="684"/>
        <end position="937"/>
    </location>
</feature>
<comment type="cofactor">
    <cofactor evidence="1">
        <name>Mg(2+)</name>
        <dbReference type="ChEBI" id="CHEBI:18420"/>
    </cofactor>
</comment>
<dbReference type="PANTHER" id="PTHR44757:SF2">
    <property type="entry name" value="BIOFILM ARCHITECTURE MAINTENANCE PROTEIN MBAA"/>
    <property type="match status" value="1"/>
</dbReference>
<evidence type="ECO:0000259" key="9">
    <source>
        <dbReference type="PROSITE" id="PS50110"/>
    </source>
</evidence>
<dbReference type="GO" id="GO:0000160">
    <property type="term" value="P:phosphorelay signal transduction system"/>
    <property type="evidence" value="ECO:0007669"/>
    <property type="project" value="InterPro"/>
</dbReference>
<keyword evidence="5" id="KW-0418">Kinase</keyword>
<dbReference type="SMART" id="SM00091">
    <property type="entry name" value="PAS"/>
    <property type="match status" value="1"/>
</dbReference>
<feature type="coiled-coil region" evidence="8">
    <location>
        <begin position="362"/>
        <end position="389"/>
    </location>
</feature>
<feature type="modified residue" description="4-aspartylphosphate" evidence="7">
    <location>
        <position position="69"/>
    </location>
</feature>
<dbReference type="Pfam" id="PF01590">
    <property type="entry name" value="GAF"/>
    <property type="match status" value="1"/>
</dbReference>
<evidence type="ECO:0000256" key="6">
    <source>
        <dbReference type="ARBA" id="ARBA00051114"/>
    </source>
</evidence>
<dbReference type="InterPro" id="IPR029787">
    <property type="entry name" value="Nucleotide_cyclase"/>
</dbReference>
<evidence type="ECO:0000256" key="8">
    <source>
        <dbReference type="SAM" id="Coils"/>
    </source>
</evidence>
<keyword evidence="4" id="KW-0808">Transferase</keyword>
<evidence type="ECO:0000313" key="14">
    <source>
        <dbReference type="EMBL" id="ABC30573.1"/>
    </source>
</evidence>
<dbReference type="HOGENOM" id="CLU_000445_70_50_6"/>
<evidence type="ECO:0000259" key="13">
    <source>
        <dbReference type="PROSITE" id="PS50887"/>
    </source>
</evidence>
<gene>
    <name evidence="14" type="ordered locus">HCH_03845</name>
</gene>
<evidence type="ECO:0000256" key="2">
    <source>
        <dbReference type="ARBA" id="ARBA00012282"/>
    </source>
</evidence>
<organism evidence="14 15">
    <name type="scientific">Hahella chejuensis (strain KCTC 2396)</name>
    <dbReference type="NCBI Taxonomy" id="349521"/>
    <lineage>
        <taxon>Bacteria</taxon>
        <taxon>Pseudomonadati</taxon>
        <taxon>Pseudomonadota</taxon>
        <taxon>Gammaproteobacteria</taxon>
        <taxon>Oceanospirillales</taxon>
        <taxon>Hahellaceae</taxon>
        <taxon>Hahella</taxon>
    </lineage>
</organism>
<dbReference type="InterPro" id="IPR011006">
    <property type="entry name" value="CheY-like_superfamily"/>
</dbReference>
<dbReference type="PROSITE" id="PS50883">
    <property type="entry name" value="EAL"/>
    <property type="match status" value="1"/>
</dbReference>
<feature type="domain" description="PAS" evidence="10">
    <location>
        <begin position="382"/>
        <end position="455"/>
    </location>
</feature>
<dbReference type="eggNOG" id="COG0745">
    <property type="taxonomic scope" value="Bacteria"/>
</dbReference>
<dbReference type="SMART" id="SM00267">
    <property type="entry name" value="GGDEF"/>
    <property type="match status" value="1"/>
</dbReference>
<dbReference type="InterPro" id="IPR001633">
    <property type="entry name" value="EAL_dom"/>
</dbReference>
<dbReference type="KEGG" id="hch:HCH_03845"/>
<keyword evidence="3" id="KW-0973">c-di-GMP</keyword>
<dbReference type="InterPro" id="IPR035919">
    <property type="entry name" value="EAL_sf"/>
</dbReference>
<dbReference type="eggNOG" id="COG5001">
    <property type="taxonomic scope" value="Bacteria"/>
</dbReference>
<dbReference type="eggNOG" id="COG2203">
    <property type="taxonomic scope" value="Bacteria"/>
</dbReference>
<reference evidence="14 15" key="1">
    <citation type="journal article" date="2005" name="Nucleic Acids Res.">
        <title>Genomic blueprint of Hahella chejuensis, a marine microbe producing an algicidal agent.</title>
        <authorList>
            <person name="Jeong H."/>
            <person name="Yim J.H."/>
            <person name="Lee C."/>
            <person name="Choi S.-H."/>
            <person name="Park Y.K."/>
            <person name="Yoon S.H."/>
            <person name="Hur C.-G."/>
            <person name="Kang H.-Y."/>
            <person name="Kim D."/>
            <person name="Lee H.H."/>
            <person name="Park K.H."/>
            <person name="Park S.-H."/>
            <person name="Park H.-S."/>
            <person name="Lee H.K."/>
            <person name="Oh T.K."/>
            <person name="Kim J.F."/>
        </authorList>
    </citation>
    <scope>NUCLEOTIDE SEQUENCE [LARGE SCALE GENOMIC DNA]</scope>
    <source>
        <strain evidence="14 15">KCTC 2396</strain>
    </source>
</reference>
<dbReference type="PROSITE" id="PS50112">
    <property type="entry name" value="PAS"/>
    <property type="match status" value="1"/>
</dbReference>
<dbReference type="AlphaFoldDB" id="Q2SFK1"/>
<dbReference type="NCBIfam" id="TIGR00254">
    <property type="entry name" value="GGDEF"/>
    <property type="match status" value="1"/>
</dbReference>
<sequence>MQQGRRENHKRVEVMLTGTEILIVEDSLTQALQLQMLLEQNNCIVTVAENGVQALKCIAERRPTIIVSDIMMPEMDGYTLCRTLKSDPKTESIPVILVTTLTDPKDVVQGLIAGADNFITKPYDEKYLLSRIRYFLANLEHRDHQRVKMGIEIILDGERHFINSARQQILDLLISTYEEGIRLNRELKAKHEELSHTHSLINSLFHFTAGLSAASTEKDTIEQGLGQVLSFPNVIATWLLLVDADLDDGGWRLAGYRGDKINSAQLDPCGRECPCRHGVINDGLTGAVDIADCPAMKGVFISNHHATIPLLLGGEVIGLLNVARTEGERWAEESLRALQSLGHQFSVALGRARLFDSLESLVEQRTSALKAEMAEKERAQEQLKLRNRAVDASVNAIIIADKSEPDNPIVYANPAFERISGYNLEDVTGRNFLFLLGNETSQLGVANIKRALKSNTEGYALLKNYRKDGTLFWSELKVAPVTDAKGDVTHFVAILNDVTESIQYQAQLEYKTKYDNLTGLPNRNLLNDRIQQAIAYAARRNKGFALAVFDLDNFKYINDSMGHETGDQLLTEVAESLRSCLREGDTLARLGGDEFVILMHKEECDRPLGLMLNRIQQLVSQPRRLKDKEILVTPSIGVCQFPEDGEDASTLLKNADTAMYKAKERGRNRICSYTQEMNESIQKRVQMEQDLRRGIENGELELYYQPQLDPHGGGAVGLEALVRWRKGDRMVPPLEFIPIAEETGLITEVDAWVLRAACLQLKMWRDQKQQMVPVSVNLSPRQFQDAYCVELVRKVLQESNIEPGCLKIEVTESMVMHNAEEALRTMTQLKAMGVQLSMDDFGTGYSSLSYLKMFPFDQLKIDKSFVRNVTNDPQEAAIIRAIIGLGKTLGIKIVAEGVETVEQYSFLVRAGCDLIQGYFYSPPLPVAACMHFLQEDHLWGKKRKEIEDGPQARRILIVNDDETILRAVCGELGHEGYDIFEAHTLAEALRLLAAHEMHVVVADQCMKEIKGVDLLRKVKAIHPSTVRMVLSGYSGFKDVLEAINEGAVFRFITKPWNSEHLRENVKQAFRESDLARENQMLREQLDILRSGS</sequence>